<proteinExistence type="predicted"/>
<evidence type="ECO:0000313" key="2">
    <source>
        <dbReference type="EMBL" id="QBF46702.1"/>
    </source>
</evidence>
<name>A0A4P6MUX5_9MICO</name>
<dbReference type="Proteomes" id="UP000290408">
    <property type="component" value="Chromosome"/>
</dbReference>
<reference evidence="2 3" key="1">
    <citation type="submission" date="2019-02" db="EMBL/GenBank/DDBJ databases">
        <title>Genomic data mining of an Antarctic deep-sea actinobacterium, Janibacterlimosus P3-3-X1.</title>
        <authorList>
            <person name="Liao L."/>
            <person name="Chen B."/>
        </authorList>
    </citation>
    <scope>NUCLEOTIDE SEQUENCE [LARGE SCALE GENOMIC DNA]</scope>
    <source>
        <strain evidence="2 3">P3-3-X1</strain>
    </source>
</reference>
<dbReference type="OrthoDB" id="3782133at2"/>
<sequence length="382" mass="42301">MPRLSPLPWLPTQDDSLARRRRHRLGGGRAPTRRAHRYPRPAGAADDRADPLRGAVEGHRGRTPLGGRAARARDRPRRGRRGGPSGRVRPQHQCGRPDRGRYVSEPLTLAEAVPLGTVHLQRLLSAAGIRSLVIKGPAFVELGVRRPRQSNDIDLMVAAGDRAVATETLASAGWSIISHWFPPALDDIIYSTTFRHERFPATLDLHHHFSGMLADDAFEHLWSRRVEVVLAGQPVHTVGVPDALIIEALNAIKALARDRRKAAVSRVVESAVPVDVSEVARASETIGSRHTATLLIEGLGGPSATGPVPAGYRRWLRRGARNGGLELVLDILLRAPHQAPRVIWQQLTLSPDIARFWADTHRVPYHSPRQVLWVRIRRALRR</sequence>
<dbReference type="KEGG" id="jli:EXU32_10860"/>
<dbReference type="Pfam" id="PF14907">
    <property type="entry name" value="NTP_transf_5"/>
    <property type="match status" value="1"/>
</dbReference>
<dbReference type="EMBL" id="CP036164">
    <property type="protein sequence ID" value="QBF46702.1"/>
    <property type="molecule type" value="Genomic_DNA"/>
</dbReference>
<feature type="region of interest" description="Disordered" evidence="1">
    <location>
        <begin position="1"/>
        <end position="100"/>
    </location>
</feature>
<feature type="compositionally biased region" description="Basic and acidic residues" evidence="1">
    <location>
        <begin position="45"/>
        <end position="60"/>
    </location>
</feature>
<organism evidence="2 3">
    <name type="scientific">Janibacter limosus</name>
    <dbReference type="NCBI Taxonomy" id="53458"/>
    <lineage>
        <taxon>Bacteria</taxon>
        <taxon>Bacillati</taxon>
        <taxon>Actinomycetota</taxon>
        <taxon>Actinomycetes</taxon>
        <taxon>Micrococcales</taxon>
        <taxon>Intrasporangiaceae</taxon>
        <taxon>Janibacter</taxon>
    </lineage>
</organism>
<evidence type="ECO:0000313" key="3">
    <source>
        <dbReference type="Proteomes" id="UP000290408"/>
    </source>
</evidence>
<keyword evidence="3" id="KW-1185">Reference proteome</keyword>
<gene>
    <name evidence="2" type="ORF">EXU32_10860</name>
</gene>
<feature type="compositionally biased region" description="Basic residues" evidence="1">
    <location>
        <begin position="19"/>
        <end position="39"/>
    </location>
</feature>
<dbReference type="InterPro" id="IPR039498">
    <property type="entry name" value="NTP_transf_5"/>
</dbReference>
<accession>A0A4P6MUX5</accession>
<evidence type="ECO:0000256" key="1">
    <source>
        <dbReference type="SAM" id="MobiDB-lite"/>
    </source>
</evidence>
<evidence type="ECO:0008006" key="4">
    <source>
        <dbReference type="Google" id="ProtNLM"/>
    </source>
</evidence>
<protein>
    <recommendedName>
        <fullName evidence="4">Nucleotidyltransferase family protein</fullName>
    </recommendedName>
</protein>
<dbReference type="AlphaFoldDB" id="A0A4P6MUX5"/>